<keyword evidence="7" id="KW-0694">RNA-binding</keyword>
<dbReference type="AlphaFoldDB" id="A0A2N9F316"/>
<dbReference type="GO" id="GO:0015031">
    <property type="term" value="P:protein transport"/>
    <property type="evidence" value="ECO:0007669"/>
    <property type="project" value="UniProtKB-KW"/>
</dbReference>
<evidence type="ECO:0000256" key="3">
    <source>
        <dbReference type="ARBA" id="ARBA00006094"/>
    </source>
</evidence>
<sequence length="280" mass="31041">MEGGDTVLEAIYEEDNLEDIDDVEMLDVEEGELVEPNSHNEKGQSSGGDINLEETQGSQIRNRRPRAKKKKNKKKKSGSGPVTNINRFVLDTCRHLRERKSYMVYTAVGCLGVSALSDLVKEISLAEAILLLSVSALSCDVFWLNHFVDAIQSCGGQMTADGRRFRNGGGILWNIIKTREPKAYKEIMKKVKEFEKQFKQPNIRQGGEQKQEGNSPGATHSFVDSTPASFSDGSQLTSQMQDEQTNTGIERVSVHDRLRRPVSYDDGLLGEDTKGDADAA</sequence>
<keyword evidence="8" id="KW-0653">Protein transport</keyword>
<proteinExistence type="inferred from homology"/>
<dbReference type="InterPro" id="IPR038092">
    <property type="entry name" value="PHAX_RNA-binding_sf"/>
</dbReference>
<feature type="compositionally biased region" description="Polar residues" evidence="11">
    <location>
        <begin position="43"/>
        <end position="60"/>
    </location>
</feature>
<accession>A0A2N9F316</accession>
<organism evidence="13">
    <name type="scientific">Fagus sylvatica</name>
    <name type="common">Beechnut</name>
    <dbReference type="NCBI Taxonomy" id="28930"/>
    <lineage>
        <taxon>Eukaryota</taxon>
        <taxon>Viridiplantae</taxon>
        <taxon>Streptophyta</taxon>
        <taxon>Embryophyta</taxon>
        <taxon>Tracheophyta</taxon>
        <taxon>Spermatophyta</taxon>
        <taxon>Magnoliopsida</taxon>
        <taxon>eudicotyledons</taxon>
        <taxon>Gunneridae</taxon>
        <taxon>Pentapetalae</taxon>
        <taxon>rosids</taxon>
        <taxon>fabids</taxon>
        <taxon>Fagales</taxon>
        <taxon>Fagaceae</taxon>
        <taxon>Fagus</taxon>
    </lineage>
</organism>
<dbReference type="EMBL" id="OIVN01001448">
    <property type="protein sequence ID" value="SPC94100.1"/>
    <property type="molecule type" value="Genomic_DNA"/>
</dbReference>
<dbReference type="PANTHER" id="PTHR13135:SF0">
    <property type="entry name" value="PHOSPHORYLATED ADAPTER RNA EXPORT PROTEIN"/>
    <property type="match status" value="1"/>
</dbReference>
<keyword evidence="5" id="KW-0813">Transport</keyword>
<dbReference type="Pfam" id="PF10258">
    <property type="entry name" value="PHAX_RNA-bd"/>
    <property type="match status" value="1"/>
</dbReference>
<dbReference type="GO" id="GO:0006408">
    <property type="term" value="P:snRNA export from nucleus"/>
    <property type="evidence" value="ECO:0007669"/>
    <property type="project" value="InterPro"/>
</dbReference>
<feature type="domain" description="Phosphorylated adapter RNA export protein RNA-binding" evidence="12">
    <location>
        <begin position="147"/>
        <end position="192"/>
    </location>
</feature>
<feature type="compositionally biased region" description="Basic residues" evidence="11">
    <location>
        <begin position="61"/>
        <end position="77"/>
    </location>
</feature>
<feature type="compositionally biased region" description="Polar residues" evidence="11">
    <location>
        <begin position="212"/>
        <end position="248"/>
    </location>
</feature>
<name>A0A2N9F316_FAGSY</name>
<dbReference type="PANTHER" id="PTHR13135">
    <property type="entry name" value="CYTOSOLIC RESINIFERATOXIN BINDING PROTEIN RBP-26"/>
    <property type="match status" value="1"/>
</dbReference>
<gene>
    <name evidence="14" type="ORF">FSB_LOCUS21982</name>
    <name evidence="13" type="ORF">FSB_LOCUS9367</name>
</gene>
<feature type="region of interest" description="Disordered" evidence="11">
    <location>
        <begin position="198"/>
        <end position="280"/>
    </location>
</feature>
<dbReference type="InterPro" id="IPR039047">
    <property type="entry name" value="PHAX"/>
</dbReference>
<dbReference type="GO" id="GO:0005634">
    <property type="term" value="C:nucleus"/>
    <property type="evidence" value="ECO:0007669"/>
    <property type="project" value="UniProtKB-SubCell"/>
</dbReference>
<evidence type="ECO:0000259" key="12">
    <source>
        <dbReference type="Pfam" id="PF10258"/>
    </source>
</evidence>
<evidence type="ECO:0000256" key="11">
    <source>
        <dbReference type="SAM" id="MobiDB-lite"/>
    </source>
</evidence>
<dbReference type="GO" id="GO:0005737">
    <property type="term" value="C:cytoplasm"/>
    <property type="evidence" value="ECO:0007669"/>
    <property type="project" value="UniProtKB-SubCell"/>
</dbReference>
<feature type="compositionally biased region" description="Basic and acidic residues" evidence="11">
    <location>
        <begin position="271"/>
        <end position="280"/>
    </location>
</feature>
<keyword evidence="6" id="KW-0963">Cytoplasm</keyword>
<evidence type="ECO:0000256" key="9">
    <source>
        <dbReference type="ARBA" id="ARBA00023242"/>
    </source>
</evidence>
<dbReference type="EMBL" id="OIVN01000518">
    <property type="protein sequence ID" value="SPC81485.1"/>
    <property type="molecule type" value="Genomic_DNA"/>
</dbReference>
<dbReference type="GO" id="GO:0003723">
    <property type="term" value="F:RNA binding"/>
    <property type="evidence" value="ECO:0007669"/>
    <property type="project" value="UniProtKB-KW"/>
</dbReference>
<keyword evidence="9" id="KW-0539">Nucleus</keyword>
<evidence type="ECO:0000256" key="6">
    <source>
        <dbReference type="ARBA" id="ARBA00022490"/>
    </source>
</evidence>
<evidence type="ECO:0000256" key="4">
    <source>
        <dbReference type="ARBA" id="ARBA00016856"/>
    </source>
</evidence>
<dbReference type="InterPro" id="IPR019385">
    <property type="entry name" value="PHAX_RNA-binding_domain"/>
</dbReference>
<evidence type="ECO:0000256" key="5">
    <source>
        <dbReference type="ARBA" id="ARBA00022448"/>
    </source>
</evidence>
<evidence type="ECO:0000313" key="14">
    <source>
        <dbReference type="EMBL" id="SPC94100.1"/>
    </source>
</evidence>
<feature type="compositionally biased region" description="Acidic residues" evidence="11">
    <location>
        <begin position="21"/>
        <end position="33"/>
    </location>
</feature>
<evidence type="ECO:0000313" key="13">
    <source>
        <dbReference type="EMBL" id="SPC81485.1"/>
    </source>
</evidence>
<dbReference type="Gene3D" id="1.10.10.1440">
    <property type="entry name" value="PHAX RNA-binding domain"/>
    <property type="match status" value="1"/>
</dbReference>
<evidence type="ECO:0000256" key="8">
    <source>
        <dbReference type="ARBA" id="ARBA00022927"/>
    </source>
</evidence>
<evidence type="ECO:0000256" key="2">
    <source>
        <dbReference type="ARBA" id="ARBA00004496"/>
    </source>
</evidence>
<reference evidence="13" key="1">
    <citation type="submission" date="2018-02" db="EMBL/GenBank/DDBJ databases">
        <authorList>
            <person name="Cohen D.B."/>
            <person name="Kent A.D."/>
        </authorList>
    </citation>
    <scope>NUCLEOTIDE SEQUENCE</scope>
</reference>
<protein>
    <recommendedName>
        <fullName evidence="4">Phosphorylated adapter RNA export protein</fullName>
    </recommendedName>
    <alternativeName>
        <fullName evidence="10">RNA U small nuclear RNA export adapter protein</fullName>
    </alternativeName>
</protein>
<comment type="subcellular location">
    <subcellularLocation>
        <location evidence="2">Cytoplasm</location>
    </subcellularLocation>
    <subcellularLocation>
        <location evidence="1">Nucleus</location>
    </subcellularLocation>
</comment>
<feature type="region of interest" description="Disordered" evidence="11">
    <location>
        <begin position="21"/>
        <end position="83"/>
    </location>
</feature>
<evidence type="ECO:0000256" key="1">
    <source>
        <dbReference type="ARBA" id="ARBA00004123"/>
    </source>
</evidence>
<comment type="similarity">
    <text evidence="3">Belongs to the PHAX family.</text>
</comment>
<evidence type="ECO:0000256" key="7">
    <source>
        <dbReference type="ARBA" id="ARBA00022884"/>
    </source>
</evidence>
<evidence type="ECO:0000256" key="10">
    <source>
        <dbReference type="ARBA" id="ARBA00030834"/>
    </source>
</evidence>